<feature type="domain" description="DUF4427" evidence="1">
    <location>
        <begin position="6"/>
        <end position="119"/>
    </location>
</feature>
<sequence length="129" mass="14772">MTQISFSSRLSKLESSTRKKTVREQGGCRLWFQDNTDPYVRALIKAGRVKPTKAGRYLASLDELDPHRDLRERQQMATALAELLGERFGVRSCYYSVLNSQSPDGIPSFSGTWWESAYFITDEPEDDEE</sequence>
<protein>
    <recommendedName>
        <fullName evidence="1">DUF4427 domain-containing protein</fullName>
    </recommendedName>
</protein>
<reference evidence="2 3" key="1">
    <citation type="submission" date="2018-02" db="EMBL/GenBank/DDBJ databases">
        <title>Comparative genomics of Pseudomonas syringae.</title>
        <authorList>
            <person name="Hulin M.T."/>
        </authorList>
    </citation>
    <scope>NUCLEOTIDE SEQUENCE [LARGE SCALE GENOMIC DNA]</scope>
    <source>
        <strain evidence="2 3">R2leaf</strain>
    </source>
</reference>
<dbReference type="RefSeq" id="WP_005739449.1">
    <property type="nucleotide sequence ID" value="NZ_CP026562.1"/>
</dbReference>
<dbReference type="InterPro" id="IPR025216">
    <property type="entry name" value="DUF4427"/>
</dbReference>
<evidence type="ECO:0000313" key="2">
    <source>
        <dbReference type="EMBL" id="AVB21763.1"/>
    </source>
</evidence>
<dbReference type="Proteomes" id="UP000236903">
    <property type="component" value="Chromosome"/>
</dbReference>
<dbReference type="EMBL" id="CP026562">
    <property type="protein sequence ID" value="AVB21763.1"/>
    <property type="molecule type" value="Genomic_DNA"/>
</dbReference>
<gene>
    <name evidence="2" type="ORF">BKM03_23100</name>
</gene>
<evidence type="ECO:0000259" key="1">
    <source>
        <dbReference type="Pfam" id="PF14468"/>
    </source>
</evidence>
<organism evidence="2 3">
    <name type="scientific">Pseudomonas avellanae</name>
    <dbReference type="NCBI Taxonomy" id="46257"/>
    <lineage>
        <taxon>Bacteria</taxon>
        <taxon>Pseudomonadati</taxon>
        <taxon>Pseudomonadota</taxon>
        <taxon>Gammaproteobacteria</taxon>
        <taxon>Pseudomonadales</taxon>
        <taxon>Pseudomonadaceae</taxon>
        <taxon>Pseudomonas</taxon>
    </lineage>
</organism>
<dbReference type="Pfam" id="PF14468">
    <property type="entry name" value="DUF4427"/>
    <property type="match status" value="1"/>
</dbReference>
<dbReference type="KEGG" id="pavl:BKM03_23100"/>
<proteinExistence type="predicted"/>
<accession>A0AAD0E3X5</accession>
<evidence type="ECO:0000313" key="3">
    <source>
        <dbReference type="Proteomes" id="UP000236903"/>
    </source>
</evidence>
<name>A0AAD0E3X5_9PSED</name>
<dbReference type="AlphaFoldDB" id="A0AAD0E3X5"/>